<dbReference type="EMBL" id="WJEE01000002">
    <property type="protein sequence ID" value="MRI65046.1"/>
    <property type="molecule type" value="Genomic_DNA"/>
</dbReference>
<organism evidence="2 3">
    <name type="scientific">Gracilibacillus thailandensis</name>
    <dbReference type="NCBI Taxonomy" id="563735"/>
    <lineage>
        <taxon>Bacteria</taxon>
        <taxon>Bacillati</taxon>
        <taxon>Bacillota</taxon>
        <taxon>Bacilli</taxon>
        <taxon>Bacillales</taxon>
        <taxon>Bacillaceae</taxon>
        <taxon>Gracilibacillus</taxon>
    </lineage>
</organism>
<dbReference type="Proteomes" id="UP000435187">
    <property type="component" value="Unassembled WGS sequence"/>
</dbReference>
<evidence type="ECO:0000256" key="1">
    <source>
        <dbReference type="SAM" id="Phobius"/>
    </source>
</evidence>
<dbReference type="AlphaFoldDB" id="A0A6N7R2E9"/>
<evidence type="ECO:0000313" key="3">
    <source>
        <dbReference type="Proteomes" id="UP000435187"/>
    </source>
</evidence>
<gene>
    <name evidence="2" type="ORF">GH885_01625</name>
</gene>
<comment type="caution">
    <text evidence="2">The sequence shown here is derived from an EMBL/GenBank/DDBJ whole genome shotgun (WGS) entry which is preliminary data.</text>
</comment>
<feature type="transmembrane region" description="Helical" evidence="1">
    <location>
        <begin position="12"/>
        <end position="31"/>
    </location>
</feature>
<keyword evidence="3" id="KW-1185">Reference proteome</keyword>
<name>A0A6N7R2E9_9BACI</name>
<protein>
    <submittedName>
        <fullName evidence="2">Uncharacterized protein</fullName>
    </submittedName>
</protein>
<keyword evidence="1" id="KW-0472">Membrane</keyword>
<feature type="transmembrane region" description="Helical" evidence="1">
    <location>
        <begin position="64"/>
        <end position="83"/>
    </location>
</feature>
<dbReference type="RefSeq" id="WP_153833928.1">
    <property type="nucleotide sequence ID" value="NZ_JBHUMW010000072.1"/>
</dbReference>
<keyword evidence="1" id="KW-0812">Transmembrane</keyword>
<proteinExistence type="predicted"/>
<keyword evidence="1" id="KW-1133">Transmembrane helix</keyword>
<sequence>MTWKEEIQIARKIVVASVSGSLYPIILFIFVPTPFGGSMQTVGEYIEAFTITIPAYLMYSFPVILVYGTITSIISDVVASLIAKCTREHLKIYYSFILHILFGLILLWYSLLAAGIFFITDYLIRGKNLNKWSHALKSLGLPILVWVVFMGLAHLVSFFN</sequence>
<accession>A0A6N7R2E9</accession>
<feature type="transmembrane region" description="Helical" evidence="1">
    <location>
        <begin position="95"/>
        <end position="119"/>
    </location>
</feature>
<evidence type="ECO:0000313" key="2">
    <source>
        <dbReference type="EMBL" id="MRI65046.1"/>
    </source>
</evidence>
<reference evidence="2 3" key="1">
    <citation type="submission" date="2019-10" db="EMBL/GenBank/DDBJ databases">
        <title>Gracilibacillus salitolerans sp. nov., a moderate halophile isolated from a saline soil in northwest China.</title>
        <authorList>
            <person name="Gan L."/>
        </authorList>
    </citation>
    <scope>NUCLEOTIDE SEQUENCE [LARGE SCALE GENOMIC DNA]</scope>
    <source>
        <strain evidence="2 3">TP2-8</strain>
    </source>
</reference>
<feature type="transmembrane region" description="Helical" evidence="1">
    <location>
        <begin position="139"/>
        <end position="159"/>
    </location>
</feature>